<dbReference type="Pfam" id="PF13487">
    <property type="entry name" value="HD_5"/>
    <property type="match status" value="1"/>
</dbReference>
<dbReference type="PANTHER" id="PTHR44757">
    <property type="entry name" value="DIGUANYLATE CYCLASE DGCP"/>
    <property type="match status" value="1"/>
</dbReference>
<dbReference type="CDD" id="cd00077">
    <property type="entry name" value="HDc"/>
    <property type="match status" value="1"/>
</dbReference>
<dbReference type="OrthoDB" id="9805474at2"/>
<reference evidence="5 6" key="1">
    <citation type="submission" date="2010-11" db="EMBL/GenBank/DDBJ databases">
        <title>Complete sequence of Halanaerobium sp. sapolanicus.</title>
        <authorList>
            <consortium name="US DOE Joint Genome Institute"/>
            <person name="Lucas S."/>
            <person name="Copeland A."/>
            <person name="Lapidus A."/>
            <person name="Cheng J.-F."/>
            <person name="Bruce D."/>
            <person name="Goodwin L."/>
            <person name="Pitluck S."/>
            <person name="Davenport K."/>
            <person name="Detter J.C."/>
            <person name="Han C."/>
            <person name="Tapia R."/>
            <person name="Land M."/>
            <person name="Hauser L."/>
            <person name="Jeffries C."/>
            <person name="Kyrpides N."/>
            <person name="Ivanova N."/>
            <person name="Mikhailova N."/>
            <person name="Begemann M.B."/>
            <person name="Mormile M.R."/>
            <person name="Wall J.D."/>
            <person name="Elias D.A."/>
            <person name="Woyke T."/>
        </authorList>
    </citation>
    <scope>NUCLEOTIDE SEQUENCE [LARGE SCALE GENOMIC DNA]</scope>
    <source>
        <strain evidence="6">sapolanicus</strain>
    </source>
</reference>
<evidence type="ECO:0000259" key="4">
    <source>
        <dbReference type="PROSITE" id="PS51832"/>
    </source>
</evidence>
<dbReference type="SMART" id="SM00086">
    <property type="entry name" value="PAC"/>
    <property type="match status" value="3"/>
</dbReference>
<reference evidence="5 6" key="2">
    <citation type="journal article" date="2011" name="J. Bacteriol.">
        <title>Complete Genome Sequence of the Haloalkaliphilic, Hydrogen Producing Halanaerobium hydrogenoformans.</title>
        <authorList>
            <person name="Brown S.D."/>
            <person name="Begemann M.B."/>
            <person name="Mormile M.R."/>
            <person name="Wall J.D."/>
            <person name="Han C.S."/>
            <person name="Goodwin L.A."/>
            <person name="Pitluck S."/>
            <person name="Land M.L."/>
            <person name="Hauser L.J."/>
            <person name="Elias D.A."/>
        </authorList>
    </citation>
    <scope>NUCLEOTIDE SEQUENCE [LARGE SCALE GENOMIC DNA]</scope>
    <source>
        <strain evidence="6">sapolanicus</strain>
    </source>
</reference>
<gene>
    <name evidence="5" type="ordered locus">Halsa_0439</name>
</gene>
<feature type="domain" description="PAC" evidence="2">
    <location>
        <begin position="326"/>
        <end position="378"/>
    </location>
</feature>
<dbReference type="InterPro" id="IPR013655">
    <property type="entry name" value="PAS_fold_3"/>
</dbReference>
<dbReference type="SMART" id="SM00065">
    <property type="entry name" value="GAF"/>
    <property type="match status" value="1"/>
</dbReference>
<dbReference type="RefSeq" id="WP_013405019.1">
    <property type="nucleotide sequence ID" value="NC_014654.1"/>
</dbReference>
<evidence type="ECO:0000313" key="5">
    <source>
        <dbReference type="EMBL" id="ADQ13913.1"/>
    </source>
</evidence>
<feature type="domain" description="PAS" evidence="1">
    <location>
        <begin position="125"/>
        <end position="203"/>
    </location>
</feature>
<dbReference type="InterPro" id="IPR000700">
    <property type="entry name" value="PAS-assoc_C"/>
</dbReference>
<dbReference type="InterPro" id="IPR035965">
    <property type="entry name" value="PAS-like_dom_sf"/>
</dbReference>
<dbReference type="SMART" id="SM00091">
    <property type="entry name" value="PAS"/>
    <property type="match status" value="4"/>
</dbReference>
<proteinExistence type="predicted"/>
<dbReference type="STRING" id="656519.Halsa_0439"/>
<feature type="domain" description="PAC" evidence="2">
    <location>
        <begin position="202"/>
        <end position="252"/>
    </location>
</feature>
<dbReference type="PROSITE" id="PS50113">
    <property type="entry name" value="PAC"/>
    <property type="match status" value="3"/>
</dbReference>
<name>E4RPM9_HALHG</name>
<feature type="domain" description="PAS" evidence="1">
    <location>
        <begin position="253"/>
        <end position="323"/>
    </location>
</feature>
<dbReference type="InterPro" id="IPR029787">
    <property type="entry name" value="Nucleotide_cyclase"/>
</dbReference>
<dbReference type="PROSITE" id="PS51832">
    <property type="entry name" value="HD_GYP"/>
    <property type="match status" value="1"/>
</dbReference>
<feature type="domain" description="GGDEF" evidence="3">
    <location>
        <begin position="706"/>
        <end position="836"/>
    </location>
</feature>
<dbReference type="EMBL" id="CP002304">
    <property type="protein sequence ID" value="ADQ13913.1"/>
    <property type="molecule type" value="Genomic_DNA"/>
</dbReference>
<dbReference type="eggNOG" id="COG3852">
    <property type="taxonomic scope" value="Bacteria"/>
</dbReference>
<dbReference type="Pfam" id="PF08448">
    <property type="entry name" value="PAS_4"/>
    <property type="match status" value="1"/>
</dbReference>
<dbReference type="Gene3D" id="1.10.3210.10">
    <property type="entry name" value="Hypothetical protein af1432"/>
    <property type="match status" value="1"/>
</dbReference>
<dbReference type="PROSITE" id="PS50887">
    <property type="entry name" value="GGDEF"/>
    <property type="match status" value="1"/>
</dbReference>
<sequence>MSKYQLLTEKSPVGIITCDLKGNVNYLNDHMLLLLGSPGREESKKINLLDFDLLKNTQFSAELKQCLKTGDTRSFEMEYESLWGEHFWSKVFITAIEEKEEITGAQIIIDEITDYKLIENKLKTYQKRFVQALNFANAGLWEYDINSGSLYWSKECEAVFGLEEGEFEGTFAAFLQRIHPDDRDYVIKENQPIFDLKKDVELKYEHRIIKKDGTISWVKELAGLVKNKSGNKIVGFIMDISDSKKLKEELISTKEMYENIVKTQKEMICRFLPDTTLTFVNDAYCRNMGKSRKELLGKKFLSFIPENRHEMILKHLEKLTENEEEITYQHKILSANGNKIWHEWTDYPIYDEEGNLKEFQSIGLDITERKEKEKEIAFLANALKNVSDSVVLTDNNFKIKYINQAAEELFGYSLNELENKTPGIFNAEPLSEKIQQEMYEKISEGKIHTEQLLNRRKDGSTFICELKITPIRNEEGEIYAHIGIERDITAKIKQSKKLNFQLKFQKTLAEISSLLFEVNSANIDRKLNKALEKIAKFFNVDRGFIFQFSKAEKRMYYSHEWCADDIESFKNFKQSLAIDDFPCWTKELANDEVINIEDISDMPACAEAEKELLETYAFDSLIVLPMFIDNNFFGCFGFDYKIENIKFNKENISSLKIFTNVLKNAFAKNINNKRIIELSFNDSLTGVYNRRFFEAELERLDTKRQLPISFIMADINGLKLINDSLGHKKGDQLLIKSAKLLQEEIQDEDIIARYGGDEFIILLAKTKNKTAQKIVDRIKEKTEETAEDELTVSIALGTASKTKAGQDINSVLKKADDNMYQNKLLESRSTKSKIVKGLLNSLEVKSNETKEHTLRMKKLAAKFAKRLGLTNLESNRLSLLASLHDIGKITIDEELLNKADPLTKKEWAIMKSHPETGYKIANSSKDFFVIAEEIYTHHERWDGSGYPRQIKGKEIPYLARIISIIDAYDVMTNERPYSKAITKEQALAEIKKCAGSQFDPELALEFTAMMQKNS</sequence>
<dbReference type="Gene3D" id="2.10.70.100">
    <property type="match status" value="1"/>
</dbReference>
<keyword evidence="6" id="KW-1185">Reference proteome</keyword>
<dbReference type="CDD" id="cd01949">
    <property type="entry name" value="GGDEF"/>
    <property type="match status" value="1"/>
</dbReference>
<feature type="domain" description="PAC" evidence="2">
    <location>
        <begin position="447"/>
        <end position="500"/>
    </location>
</feature>
<dbReference type="PANTHER" id="PTHR44757:SF2">
    <property type="entry name" value="BIOFILM ARCHITECTURE MAINTENANCE PROTEIN MBAA"/>
    <property type="match status" value="1"/>
</dbReference>
<dbReference type="InterPro" id="IPR029016">
    <property type="entry name" value="GAF-like_dom_sf"/>
</dbReference>
<dbReference type="Pfam" id="PF00990">
    <property type="entry name" value="GGDEF"/>
    <property type="match status" value="1"/>
</dbReference>
<protein>
    <submittedName>
        <fullName evidence="5">Diguanylate cyclase and metal dependent phosphohydrolase</fullName>
    </submittedName>
</protein>
<dbReference type="Gene3D" id="3.30.70.270">
    <property type="match status" value="1"/>
</dbReference>
<dbReference type="eggNOG" id="COG2202">
    <property type="taxonomic scope" value="Bacteria"/>
</dbReference>
<dbReference type="Gene3D" id="3.30.450.20">
    <property type="entry name" value="PAS domain"/>
    <property type="match status" value="4"/>
</dbReference>
<dbReference type="HOGENOM" id="CLU_000445_92_5_9"/>
<evidence type="ECO:0000313" key="6">
    <source>
        <dbReference type="Proteomes" id="UP000007434"/>
    </source>
</evidence>
<dbReference type="Proteomes" id="UP000007434">
    <property type="component" value="Chromosome"/>
</dbReference>
<feature type="domain" description="PAS" evidence="1">
    <location>
        <begin position="375"/>
        <end position="456"/>
    </location>
</feature>
<dbReference type="SMART" id="SM00267">
    <property type="entry name" value="GGDEF"/>
    <property type="match status" value="1"/>
</dbReference>
<dbReference type="Pfam" id="PF13426">
    <property type="entry name" value="PAS_9"/>
    <property type="match status" value="2"/>
</dbReference>
<dbReference type="InterPro" id="IPR003018">
    <property type="entry name" value="GAF"/>
</dbReference>
<accession>E4RPM9</accession>
<dbReference type="Gene3D" id="3.30.450.40">
    <property type="match status" value="1"/>
</dbReference>
<dbReference type="NCBIfam" id="TIGR00229">
    <property type="entry name" value="sensory_box"/>
    <property type="match status" value="4"/>
</dbReference>
<dbReference type="InterPro" id="IPR043128">
    <property type="entry name" value="Rev_trsase/Diguanyl_cyclase"/>
</dbReference>
<dbReference type="CDD" id="cd00130">
    <property type="entry name" value="PAS"/>
    <property type="match status" value="4"/>
</dbReference>
<feature type="domain" description="HD-GYP" evidence="4">
    <location>
        <begin position="827"/>
        <end position="1014"/>
    </location>
</feature>
<evidence type="ECO:0000259" key="3">
    <source>
        <dbReference type="PROSITE" id="PS50887"/>
    </source>
</evidence>
<dbReference type="InterPro" id="IPR003607">
    <property type="entry name" value="HD/PDEase_dom"/>
</dbReference>
<dbReference type="SUPFAM" id="SSF55781">
    <property type="entry name" value="GAF domain-like"/>
    <property type="match status" value="1"/>
</dbReference>
<dbReference type="eggNOG" id="COG3437">
    <property type="taxonomic scope" value="Bacteria"/>
</dbReference>
<dbReference type="SUPFAM" id="SSF55073">
    <property type="entry name" value="Nucleotide cyclase"/>
    <property type="match status" value="1"/>
</dbReference>
<dbReference type="Pfam" id="PF01590">
    <property type="entry name" value="GAF"/>
    <property type="match status" value="1"/>
</dbReference>
<dbReference type="InterPro" id="IPR037522">
    <property type="entry name" value="HD_GYP_dom"/>
</dbReference>
<dbReference type="InterPro" id="IPR001610">
    <property type="entry name" value="PAC"/>
</dbReference>
<dbReference type="SUPFAM" id="SSF109604">
    <property type="entry name" value="HD-domain/PDEase-like"/>
    <property type="match status" value="1"/>
</dbReference>
<dbReference type="NCBIfam" id="TIGR00254">
    <property type="entry name" value="GGDEF"/>
    <property type="match status" value="1"/>
</dbReference>
<dbReference type="SUPFAM" id="SSF55785">
    <property type="entry name" value="PYP-like sensor domain (PAS domain)"/>
    <property type="match status" value="4"/>
</dbReference>
<evidence type="ECO:0000259" key="1">
    <source>
        <dbReference type="PROSITE" id="PS50112"/>
    </source>
</evidence>
<dbReference type="KEGG" id="has:Halsa_0439"/>
<evidence type="ECO:0000259" key="2">
    <source>
        <dbReference type="PROSITE" id="PS50113"/>
    </source>
</evidence>
<dbReference type="InterPro" id="IPR013656">
    <property type="entry name" value="PAS_4"/>
</dbReference>
<dbReference type="PROSITE" id="PS50112">
    <property type="entry name" value="PAS"/>
    <property type="match status" value="3"/>
</dbReference>
<dbReference type="InterPro" id="IPR000160">
    <property type="entry name" value="GGDEF_dom"/>
</dbReference>
<dbReference type="SMART" id="SM00471">
    <property type="entry name" value="HDc"/>
    <property type="match status" value="1"/>
</dbReference>
<dbReference type="AlphaFoldDB" id="E4RPM9"/>
<dbReference type="InterPro" id="IPR052155">
    <property type="entry name" value="Biofilm_reg_signaling"/>
</dbReference>
<dbReference type="InterPro" id="IPR000014">
    <property type="entry name" value="PAS"/>
</dbReference>
<organism evidence="5 6">
    <name type="scientific">Halanaerobium hydrogeniformans</name>
    <name type="common">Halanaerobium sp. (strain sapolanicus)</name>
    <dbReference type="NCBI Taxonomy" id="656519"/>
    <lineage>
        <taxon>Bacteria</taxon>
        <taxon>Bacillati</taxon>
        <taxon>Bacillota</taxon>
        <taxon>Clostridia</taxon>
        <taxon>Halanaerobiales</taxon>
        <taxon>Halanaerobiaceae</taxon>
        <taxon>Halanaerobium</taxon>
    </lineage>
</organism>
<dbReference type="Pfam" id="PF08447">
    <property type="entry name" value="PAS_3"/>
    <property type="match status" value="1"/>
</dbReference>